<dbReference type="EMBL" id="CAJJDN010000009">
    <property type="protein sequence ID" value="CAD8055081.1"/>
    <property type="molecule type" value="Genomic_DNA"/>
</dbReference>
<organism evidence="1 2">
    <name type="scientific">Paramecium sonneborni</name>
    <dbReference type="NCBI Taxonomy" id="65129"/>
    <lineage>
        <taxon>Eukaryota</taxon>
        <taxon>Sar</taxon>
        <taxon>Alveolata</taxon>
        <taxon>Ciliophora</taxon>
        <taxon>Intramacronucleata</taxon>
        <taxon>Oligohymenophorea</taxon>
        <taxon>Peniculida</taxon>
        <taxon>Parameciidae</taxon>
        <taxon>Paramecium</taxon>
    </lineage>
</organism>
<reference evidence="1" key="1">
    <citation type="submission" date="2021-01" db="EMBL/GenBank/DDBJ databases">
        <authorList>
            <consortium name="Genoscope - CEA"/>
            <person name="William W."/>
        </authorList>
    </citation>
    <scope>NUCLEOTIDE SEQUENCE</scope>
</reference>
<keyword evidence="2" id="KW-1185">Reference proteome</keyword>
<sequence>MYQIFRAMRMMKQIIRPMRFCAPIVATNNYLNIYNLNQFYMNLG</sequence>
<protein>
    <submittedName>
        <fullName evidence="1">Uncharacterized protein</fullName>
    </submittedName>
</protein>
<evidence type="ECO:0000313" key="1">
    <source>
        <dbReference type="EMBL" id="CAD8055081.1"/>
    </source>
</evidence>
<evidence type="ECO:0000313" key="2">
    <source>
        <dbReference type="Proteomes" id="UP000692954"/>
    </source>
</evidence>
<name>A0A8S1KL19_9CILI</name>
<dbReference type="AlphaFoldDB" id="A0A8S1KL19"/>
<dbReference type="OrthoDB" id="10337011at2759"/>
<dbReference type="Proteomes" id="UP000692954">
    <property type="component" value="Unassembled WGS sequence"/>
</dbReference>
<gene>
    <name evidence="1" type="ORF">PSON_ATCC_30995.1.T0090056</name>
</gene>
<comment type="caution">
    <text evidence="1">The sequence shown here is derived from an EMBL/GenBank/DDBJ whole genome shotgun (WGS) entry which is preliminary data.</text>
</comment>
<accession>A0A8S1KL19</accession>
<proteinExistence type="predicted"/>